<name>A0A5M3VRT9_9ACTN</name>
<dbReference type="AlphaFoldDB" id="A0A5M3VRT9"/>
<proteinExistence type="predicted"/>
<organism evidence="1 2">
    <name type="scientific">Acrocarpospora corrugata</name>
    <dbReference type="NCBI Taxonomy" id="35763"/>
    <lineage>
        <taxon>Bacteria</taxon>
        <taxon>Bacillati</taxon>
        <taxon>Actinomycetota</taxon>
        <taxon>Actinomycetes</taxon>
        <taxon>Streptosporangiales</taxon>
        <taxon>Streptosporangiaceae</taxon>
        <taxon>Acrocarpospora</taxon>
    </lineage>
</organism>
<accession>A0A5M3VRT9</accession>
<gene>
    <name evidence="1" type="ORF">Acor_14690</name>
</gene>
<evidence type="ECO:0000313" key="1">
    <source>
        <dbReference type="EMBL" id="GER99405.1"/>
    </source>
</evidence>
<dbReference type="EMBL" id="BLAD01000040">
    <property type="protein sequence ID" value="GER99405.1"/>
    <property type="molecule type" value="Genomic_DNA"/>
</dbReference>
<dbReference type="Proteomes" id="UP000334990">
    <property type="component" value="Unassembled WGS sequence"/>
</dbReference>
<sequence>MVAQDAFAKTFSFWAGAVAQRARLAVYADHNGRADITATARRVQALDRLADDAYVSENL</sequence>
<reference evidence="1 2" key="1">
    <citation type="submission" date="2019-10" db="EMBL/GenBank/DDBJ databases">
        <title>Whole genome shotgun sequence of Acrocarpospora corrugata NBRC 13972.</title>
        <authorList>
            <person name="Ichikawa N."/>
            <person name="Kimura A."/>
            <person name="Kitahashi Y."/>
            <person name="Komaki H."/>
            <person name="Oguchi A."/>
        </authorList>
    </citation>
    <scope>NUCLEOTIDE SEQUENCE [LARGE SCALE GENOMIC DNA]</scope>
    <source>
        <strain evidence="1 2">NBRC 13972</strain>
    </source>
</reference>
<protein>
    <submittedName>
        <fullName evidence="1">Uncharacterized protein</fullName>
    </submittedName>
</protein>
<keyword evidence="2" id="KW-1185">Reference proteome</keyword>
<comment type="caution">
    <text evidence="1">The sequence shown here is derived from an EMBL/GenBank/DDBJ whole genome shotgun (WGS) entry which is preliminary data.</text>
</comment>
<evidence type="ECO:0000313" key="2">
    <source>
        <dbReference type="Proteomes" id="UP000334990"/>
    </source>
</evidence>